<feature type="chain" id="PRO_5045884142" evidence="1">
    <location>
        <begin position="27"/>
        <end position="388"/>
    </location>
</feature>
<reference evidence="4" key="1">
    <citation type="submission" date="2023-07" db="EMBL/GenBank/DDBJ databases">
        <title>30 novel species of actinomycetes from the DSMZ collection.</title>
        <authorList>
            <person name="Nouioui I."/>
        </authorList>
    </citation>
    <scope>NUCLEOTIDE SEQUENCE [LARGE SCALE GENOMIC DNA]</scope>
    <source>
        <strain evidence="4">DSM 42041</strain>
    </source>
</reference>
<accession>A0ABU2NLH3</accession>
<evidence type="ECO:0000256" key="1">
    <source>
        <dbReference type="SAM" id="SignalP"/>
    </source>
</evidence>
<evidence type="ECO:0000313" key="4">
    <source>
        <dbReference type="Proteomes" id="UP001183414"/>
    </source>
</evidence>
<keyword evidence="3" id="KW-0378">Hydrolase</keyword>
<protein>
    <submittedName>
        <fullName evidence="3">Serine hydrolase domain-containing protein</fullName>
        <ecNumber evidence="3">3.1.1.103</ecNumber>
    </submittedName>
</protein>
<feature type="signal peptide" evidence="1">
    <location>
        <begin position="1"/>
        <end position="26"/>
    </location>
</feature>
<sequence>MSLRTAVALVLATAAVVVVSVHSSTAADLRHAPTREAMEDLVERARVPGVLARAEDDGEVWHDAAGVADRTTGRERRPADRFRIGSITKTFVATVLLQLEAEGRLDLDDPVAVHLPGVVRGHGNDGRRVTVRRLLNHTSGIHDFTHDPAFRDRYLSGRFLDHRFDTRTARELVRIAMRYPPSFRPGTGWAYSNTNYVLAGMVVEAVTGRSYARQIEQRVLVPLGLRRTTLPGTAVTLPRPHGRAYSTFYRGRPDEGRGRPVRDVTALDPSVAGASGEMISTAGDLLTFFRALLGGRLLPAEQLAELTDTVPTSGSLRGRSDRYGLGIRARELPCGTTVWGHVGDIHGSLSTVAATRDGGHGAAFNLNADWAPHGTGALLEAEFCAGAS</sequence>
<dbReference type="EMBL" id="JAVREQ010000001">
    <property type="protein sequence ID" value="MDT0377614.1"/>
    <property type="molecule type" value="Genomic_DNA"/>
</dbReference>
<dbReference type="PANTHER" id="PTHR46825:SF7">
    <property type="entry name" value="D-ALANYL-D-ALANINE CARBOXYPEPTIDASE"/>
    <property type="match status" value="1"/>
</dbReference>
<dbReference type="SUPFAM" id="SSF56601">
    <property type="entry name" value="beta-lactamase/transpeptidase-like"/>
    <property type="match status" value="1"/>
</dbReference>
<keyword evidence="4" id="KW-1185">Reference proteome</keyword>
<comment type="caution">
    <text evidence="3">The sequence shown here is derived from an EMBL/GenBank/DDBJ whole genome shotgun (WGS) entry which is preliminary data.</text>
</comment>
<dbReference type="Gene3D" id="3.40.710.10">
    <property type="entry name" value="DD-peptidase/beta-lactamase superfamily"/>
    <property type="match status" value="1"/>
</dbReference>
<dbReference type="InterPro" id="IPR012338">
    <property type="entry name" value="Beta-lactam/transpept-like"/>
</dbReference>
<organism evidence="3 4">
    <name type="scientific">Streptomyces hazeniae</name>
    <dbReference type="NCBI Taxonomy" id="3075538"/>
    <lineage>
        <taxon>Bacteria</taxon>
        <taxon>Bacillati</taxon>
        <taxon>Actinomycetota</taxon>
        <taxon>Actinomycetes</taxon>
        <taxon>Kitasatosporales</taxon>
        <taxon>Streptomycetaceae</taxon>
        <taxon>Streptomyces</taxon>
    </lineage>
</organism>
<dbReference type="EC" id="3.1.1.103" evidence="3"/>
<proteinExistence type="predicted"/>
<dbReference type="Pfam" id="PF00144">
    <property type="entry name" value="Beta-lactamase"/>
    <property type="match status" value="1"/>
</dbReference>
<dbReference type="Proteomes" id="UP001183414">
    <property type="component" value="Unassembled WGS sequence"/>
</dbReference>
<dbReference type="InterPro" id="IPR001466">
    <property type="entry name" value="Beta-lactam-related"/>
</dbReference>
<gene>
    <name evidence="3" type="ORF">RM572_02350</name>
</gene>
<feature type="domain" description="Beta-lactamase-related" evidence="2">
    <location>
        <begin position="36"/>
        <end position="368"/>
    </location>
</feature>
<evidence type="ECO:0000259" key="2">
    <source>
        <dbReference type="Pfam" id="PF00144"/>
    </source>
</evidence>
<keyword evidence="1" id="KW-0732">Signal</keyword>
<dbReference type="InterPro" id="IPR050491">
    <property type="entry name" value="AmpC-like"/>
</dbReference>
<dbReference type="GO" id="GO:0016787">
    <property type="term" value="F:hydrolase activity"/>
    <property type="evidence" value="ECO:0007669"/>
    <property type="project" value="UniProtKB-KW"/>
</dbReference>
<dbReference type="RefSeq" id="WP_311671559.1">
    <property type="nucleotide sequence ID" value="NZ_JAVREQ010000001.1"/>
</dbReference>
<name>A0ABU2NLH3_9ACTN</name>
<evidence type="ECO:0000313" key="3">
    <source>
        <dbReference type="EMBL" id="MDT0377614.1"/>
    </source>
</evidence>
<dbReference type="PANTHER" id="PTHR46825">
    <property type="entry name" value="D-ALANYL-D-ALANINE-CARBOXYPEPTIDASE/ENDOPEPTIDASE AMPH"/>
    <property type="match status" value="1"/>
</dbReference>